<dbReference type="FunFam" id="3.40.50.300:FF:000356">
    <property type="entry name" value="DNA repair protein RecN"/>
    <property type="match status" value="1"/>
</dbReference>
<proteinExistence type="inferred from homology"/>
<feature type="domain" description="RecF/RecN/SMC N-terminal" evidence="11">
    <location>
        <begin position="2"/>
        <end position="495"/>
    </location>
</feature>
<dbReference type="Pfam" id="PF02463">
    <property type="entry name" value="SMC_N"/>
    <property type="match status" value="1"/>
</dbReference>
<comment type="similarity">
    <text evidence="2 9">Belongs to the RecN family.</text>
</comment>
<evidence type="ECO:0000256" key="3">
    <source>
        <dbReference type="ARBA" id="ARBA00021315"/>
    </source>
</evidence>
<name>A0A9D1WPQ9_9FIRM</name>
<dbReference type="NCBIfam" id="TIGR00634">
    <property type="entry name" value="recN"/>
    <property type="match status" value="1"/>
</dbReference>
<evidence type="ECO:0000256" key="7">
    <source>
        <dbReference type="ARBA" id="ARBA00023204"/>
    </source>
</evidence>
<evidence type="ECO:0000256" key="1">
    <source>
        <dbReference type="ARBA" id="ARBA00003618"/>
    </source>
</evidence>
<dbReference type="GO" id="GO:0009432">
    <property type="term" value="P:SOS response"/>
    <property type="evidence" value="ECO:0007669"/>
    <property type="project" value="TreeGrafter"/>
</dbReference>
<dbReference type="InterPro" id="IPR003395">
    <property type="entry name" value="RecF/RecN/SMC_N"/>
</dbReference>
<evidence type="ECO:0000256" key="10">
    <source>
        <dbReference type="SAM" id="Coils"/>
    </source>
</evidence>
<protein>
    <recommendedName>
        <fullName evidence="3 9">DNA repair protein RecN</fullName>
    </recommendedName>
    <alternativeName>
        <fullName evidence="8 9">Recombination protein N</fullName>
    </alternativeName>
</protein>
<evidence type="ECO:0000256" key="4">
    <source>
        <dbReference type="ARBA" id="ARBA00022741"/>
    </source>
</evidence>
<comment type="caution">
    <text evidence="12">The sequence shown here is derived from an EMBL/GenBank/DDBJ whole genome shotgun (WGS) entry which is preliminary data.</text>
</comment>
<evidence type="ECO:0000256" key="6">
    <source>
        <dbReference type="ARBA" id="ARBA00022840"/>
    </source>
</evidence>
<evidence type="ECO:0000256" key="5">
    <source>
        <dbReference type="ARBA" id="ARBA00022763"/>
    </source>
</evidence>
<keyword evidence="4" id="KW-0547">Nucleotide-binding</keyword>
<dbReference type="CDD" id="cd03241">
    <property type="entry name" value="ABC_RecN"/>
    <property type="match status" value="2"/>
</dbReference>
<dbReference type="GO" id="GO:0006281">
    <property type="term" value="P:DNA repair"/>
    <property type="evidence" value="ECO:0007669"/>
    <property type="project" value="UniProtKB-KW"/>
</dbReference>
<gene>
    <name evidence="12" type="primary">recN</name>
    <name evidence="12" type="ORF">H9736_01705</name>
</gene>
<sequence>MLSQLYIRNIAVIQEATIELAQGLNVFTGETGAGKTILINAINAVLGERTSRELIRTGEEKAEVSALFTAIGPVEQEIFAQAGYACDDGCALVSREITADGRSTCRINGRPATASILKLLTSGLINIHGQHDNQQLLSPQRHLSFIDGYGELEELRRQYASAYHTWQAVKRELEALSTDEAEKARRMDLLTYQINEIDGAQLTPGEEEELKAQRRLVKNALNVTQALGGSLELLNGDGESEGLSSLMSMLVDNLQEAAKYLEGAQPVCDRLTELTYELEGAGEDIRELLENLDCDPSQLGYLEDRLALIHSLERKYGPDIPAVLAFREKAAQELSQIETSDERAQQLAQQQAQLLENARTLAQELSRRRLAAANAFIQAVQEELAFLDMPAVRLSVRREEKPLAPDGADSLELFLAANPGEEPRSLSKVASGGELARLMLSIKNVLADRDNIGTLIFDEVDTGVSGRAAQKIGKKLRQVAQNRQVIVVTHLAQVACYGQHHLLILKEAREGRTYTAIRPLAGEERVQELARIIGGETVSPLALEHAREMLAQAAQ</sequence>
<evidence type="ECO:0000256" key="2">
    <source>
        <dbReference type="ARBA" id="ARBA00009441"/>
    </source>
</evidence>
<dbReference type="EMBL" id="DXES01000034">
    <property type="protein sequence ID" value="HIX64943.1"/>
    <property type="molecule type" value="Genomic_DNA"/>
</dbReference>
<dbReference type="AlphaFoldDB" id="A0A9D1WPQ9"/>
<keyword evidence="7 9" id="KW-0234">DNA repair</keyword>
<evidence type="ECO:0000313" key="12">
    <source>
        <dbReference type="EMBL" id="HIX64943.1"/>
    </source>
</evidence>
<feature type="coiled-coil region" evidence="10">
    <location>
        <begin position="337"/>
        <end position="368"/>
    </location>
</feature>
<dbReference type="SUPFAM" id="SSF52540">
    <property type="entry name" value="P-loop containing nucleoside triphosphate hydrolases"/>
    <property type="match status" value="2"/>
</dbReference>
<dbReference type="Gene3D" id="3.40.50.300">
    <property type="entry name" value="P-loop containing nucleotide triphosphate hydrolases"/>
    <property type="match status" value="2"/>
</dbReference>
<reference evidence="12" key="1">
    <citation type="journal article" date="2021" name="PeerJ">
        <title>Extensive microbial diversity within the chicken gut microbiome revealed by metagenomics and culture.</title>
        <authorList>
            <person name="Gilroy R."/>
            <person name="Ravi A."/>
            <person name="Getino M."/>
            <person name="Pursley I."/>
            <person name="Horton D.L."/>
            <person name="Alikhan N.F."/>
            <person name="Baker D."/>
            <person name="Gharbi K."/>
            <person name="Hall N."/>
            <person name="Watson M."/>
            <person name="Adriaenssens E.M."/>
            <person name="Foster-Nyarko E."/>
            <person name="Jarju S."/>
            <person name="Secka A."/>
            <person name="Antonio M."/>
            <person name="Oren A."/>
            <person name="Chaudhuri R.R."/>
            <person name="La Ragione R."/>
            <person name="Hildebrand F."/>
            <person name="Pallen M.J."/>
        </authorList>
    </citation>
    <scope>NUCLEOTIDE SEQUENCE</scope>
    <source>
        <strain evidence="12">CHK188-5543</strain>
    </source>
</reference>
<keyword evidence="5 9" id="KW-0227">DNA damage</keyword>
<evidence type="ECO:0000256" key="9">
    <source>
        <dbReference type="PIRNR" id="PIRNR003128"/>
    </source>
</evidence>
<dbReference type="GO" id="GO:0006310">
    <property type="term" value="P:DNA recombination"/>
    <property type="evidence" value="ECO:0007669"/>
    <property type="project" value="InterPro"/>
</dbReference>
<dbReference type="PANTHER" id="PTHR11059:SF0">
    <property type="entry name" value="DNA REPAIR PROTEIN RECN"/>
    <property type="match status" value="1"/>
</dbReference>
<accession>A0A9D1WPQ9</accession>
<dbReference type="InterPro" id="IPR027417">
    <property type="entry name" value="P-loop_NTPase"/>
</dbReference>
<comment type="function">
    <text evidence="1 9">May be involved in recombinational repair of damaged DNA.</text>
</comment>
<evidence type="ECO:0000256" key="8">
    <source>
        <dbReference type="ARBA" id="ARBA00033408"/>
    </source>
</evidence>
<reference evidence="12" key="2">
    <citation type="submission" date="2021-04" db="EMBL/GenBank/DDBJ databases">
        <authorList>
            <person name="Gilroy R."/>
        </authorList>
    </citation>
    <scope>NUCLEOTIDE SEQUENCE</scope>
    <source>
        <strain evidence="12">CHK188-5543</strain>
    </source>
</reference>
<dbReference type="InterPro" id="IPR004604">
    <property type="entry name" value="DNA_recomb/repair_RecN"/>
</dbReference>
<dbReference type="Proteomes" id="UP000886800">
    <property type="component" value="Unassembled WGS sequence"/>
</dbReference>
<keyword evidence="6" id="KW-0067">ATP-binding</keyword>
<dbReference type="GO" id="GO:0043590">
    <property type="term" value="C:bacterial nucleoid"/>
    <property type="evidence" value="ECO:0007669"/>
    <property type="project" value="TreeGrafter"/>
</dbReference>
<dbReference type="PANTHER" id="PTHR11059">
    <property type="entry name" value="DNA REPAIR PROTEIN RECN"/>
    <property type="match status" value="1"/>
</dbReference>
<dbReference type="FunFam" id="3.40.50.300:FF:000319">
    <property type="entry name" value="DNA repair protein RecN"/>
    <property type="match status" value="1"/>
</dbReference>
<organism evidence="12 13">
    <name type="scientific">Candidatus Anaerotruncus excrementipullorum</name>
    <dbReference type="NCBI Taxonomy" id="2838465"/>
    <lineage>
        <taxon>Bacteria</taxon>
        <taxon>Bacillati</taxon>
        <taxon>Bacillota</taxon>
        <taxon>Clostridia</taxon>
        <taxon>Eubacteriales</taxon>
        <taxon>Oscillospiraceae</taxon>
        <taxon>Anaerotruncus</taxon>
    </lineage>
</organism>
<keyword evidence="10" id="KW-0175">Coiled coil</keyword>
<evidence type="ECO:0000259" key="11">
    <source>
        <dbReference type="Pfam" id="PF02463"/>
    </source>
</evidence>
<evidence type="ECO:0000313" key="13">
    <source>
        <dbReference type="Proteomes" id="UP000886800"/>
    </source>
</evidence>
<dbReference type="PIRSF" id="PIRSF003128">
    <property type="entry name" value="RecN"/>
    <property type="match status" value="1"/>
</dbReference>
<dbReference type="GO" id="GO:0005524">
    <property type="term" value="F:ATP binding"/>
    <property type="evidence" value="ECO:0007669"/>
    <property type="project" value="UniProtKB-KW"/>
</dbReference>